<feature type="non-terminal residue" evidence="2">
    <location>
        <position position="55"/>
    </location>
</feature>
<evidence type="ECO:0000256" key="1">
    <source>
        <dbReference type="SAM" id="MobiDB-lite"/>
    </source>
</evidence>
<protein>
    <submittedName>
        <fullName evidence="2">Uncharacterized protein</fullName>
    </submittedName>
</protein>
<evidence type="ECO:0000313" key="2">
    <source>
        <dbReference type="EMBL" id="MCI48249.1"/>
    </source>
</evidence>
<accession>A0A392SHY2</accession>
<sequence length="55" mass="6000">MSPPFVERAPGETSQKVSGFLARSDKKSKASLAWRNFMSPGDINCRAGAQLRIFG</sequence>
<dbReference type="AlphaFoldDB" id="A0A392SHY2"/>
<evidence type="ECO:0000313" key="3">
    <source>
        <dbReference type="Proteomes" id="UP000265520"/>
    </source>
</evidence>
<feature type="region of interest" description="Disordered" evidence="1">
    <location>
        <begin position="1"/>
        <end position="28"/>
    </location>
</feature>
<reference evidence="2 3" key="1">
    <citation type="journal article" date="2018" name="Front. Plant Sci.">
        <title>Red Clover (Trifolium pratense) and Zigzag Clover (T. medium) - A Picture of Genomic Similarities and Differences.</title>
        <authorList>
            <person name="Dluhosova J."/>
            <person name="Istvanek J."/>
            <person name="Nedelnik J."/>
            <person name="Repkova J."/>
        </authorList>
    </citation>
    <scope>NUCLEOTIDE SEQUENCE [LARGE SCALE GENOMIC DNA]</scope>
    <source>
        <strain evidence="3">cv. 10/8</strain>
        <tissue evidence="2">Leaf</tissue>
    </source>
</reference>
<comment type="caution">
    <text evidence="2">The sequence shown here is derived from an EMBL/GenBank/DDBJ whole genome shotgun (WGS) entry which is preliminary data.</text>
</comment>
<dbReference type="Proteomes" id="UP000265520">
    <property type="component" value="Unassembled WGS sequence"/>
</dbReference>
<dbReference type="EMBL" id="LXQA010383697">
    <property type="protein sequence ID" value="MCI48249.1"/>
    <property type="molecule type" value="Genomic_DNA"/>
</dbReference>
<proteinExistence type="predicted"/>
<organism evidence="2 3">
    <name type="scientific">Trifolium medium</name>
    <dbReference type="NCBI Taxonomy" id="97028"/>
    <lineage>
        <taxon>Eukaryota</taxon>
        <taxon>Viridiplantae</taxon>
        <taxon>Streptophyta</taxon>
        <taxon>Embryophyta</taxon>
        <taxon>Tracheophyta</taxon>
        <taxon>Spermatophyta</taxon>
        <taxon>Magnoliopsida</taxon>
        <taxon>eudicotyledons</taxon>
        <taxon>Gunneridae</taxon>
        <taxon>Pentapetalae</taxon>
        <taxon>rosids</taxon>
        <taxon>fabids</taxon>
        <taxon>Fabales</taxon>
        <taxon>Fabaceae</taxon>
        <taxon>Papilionoideae</taxon>
        <taxon>50 kb inversion clade</taxon>
        <taxon>NPAAA clade</taxon>
        <taxon>Hologalegina</taxon>
        <taxon>IRL clade</taxon>
        <taxon>Trifolieae</taxon>
        <taxon>Trifolium</taxon>
    </lineage>
</organism>
<name>A0A392SHY2_9FABA</name>
<keyword evidence="3" id="KW-1185">Reference proteome</keyword>